<accession>A0A5B7EC44</accession>
<dbReference type="EMBL" id="VSRR010002506">
    <property type="protein sequence ID" value="MPC31800.1"/>
    <property type="molecule type" value="Genomic_DNA"/>
</dbReference>
<organism evidence="1 2">
    <name type="scientific">Portunus trituberculatus</name>
    <name type="common">Swimming crab</name>
    <name type="synonym">Neptunus trituberculatus</name>
    <dbReference type="NCBI Taxonomy" id="210409"/>
    <lineage>
        <taxon>Eukaryota</taxon>
        <taxon>Metazoa</taxon>
        <taxon>Ecdysozoa</taxon>
        <taxon>Arthropoda</taxon>
        <taxon>Crustacea</taxon>
        <taxon>Multicrustacea</taxon>
        <taxon>Malacostraca</taxon>
        <taxon>Eumalacostraca</taxon>
        <taxon>Eucarida</taxon>
        <taxon>Decapoda</taxon>
        <taxon>Pleocyemata</taxon>
        <taxon>Brachyura</taxon>
        <taxon>Eubrachyura</taxon>
        <taxon>Portunoidea</taxon>
        <taxon>Portunidae</taxon>
        <taxon>Portuninae</taxon>
        <taxon>Portunus</taxon>
    </lineage>
</organism>
<evidence type="ECO:0000313" key="2">
    <source>
        <dbReference type="Proteomes" id="UP000324222"/>
    </source>
</evidence>
<sequence>MRWVTELSLTDTLICPALPCPALPIMLNKYNFSSSPTCHRAVSVLPEILDGVDEKCTLMTCLFELLLLHYKGNEENVRNIPCKLVLSSEN</sequence>
<proteinExistence type="predicted"/>
<comment type="caution">
    <text evidence="1">The sequence shown here is derived from an EMBL/GenBank/DDBJ whole genome shotgun (WGS) entry which is preliminary data.</text>
</comment>
<protein>
    <submittedName>
        <fullName evidence="1">Uncharacterized protein</fullName>
    </submittedName>
</protein>
<dbReference type="AlphaFoldDB" id="A0A5B7EC44"/>
<keyword evidence="2" id="KW-1185">Reference proteome</keyword>
<evidence type="ECO:0000313" key="1">
    <source>
        <dbReference type="EMBL" id="MPC31800.1"/>
    </source>
</evidence>
<dbReference type="Proteomes" id="UP000324222">
    <property type="component" value="Unassembled WGS sequence"/>
</dbReference>
<name>A0A5B7EC44_PORTR</name>
<reference evidence="1 2" key="1">
    <citation type="submission" date="2019-05" db="EMBL/GenBank/DDBJ databases">
        <title>Another draft genome of Portunus trituberculatus and its Hox gene families provides insights of decapod evolution.</title>
        <authorList>
            <person name="Jeong J.-H."/>
            <person name="Song I."/>
            <person name="Kim S."/>
            <person name="Choi T."/>
            <person name="Kim D."/>
            <person name="Ryu S."/>
            <person name="Kim W."/>
        </authorList>
    </citation>
    <scope>NUCLEOTIDE SEQUENCE [LARGE SCALE GENOMIC DNA]</scope>
    <source>
        <tissue evidence="1">Muscle</tissue>
    </source>
</reference>
<gene>
    <name evidence="1" type="ORF">E2C01_025097</name>
</gene>